<dbReference type="InterPro" id="IPR009928">
    <property type="entry name" value="DnaI_N"/>
</dbReference>
<dbReference type="InterPro" id="IPR002611">
    <property type="entry name" value="IstB_ATP-bd"/>
</dbReference>
<comment type="caution">
    <text evidence="2">The sequence shown here is derived from an EMBL/GenBank/DDBJ whole genome shotgun (WGS) entry which is preliminary data.</text>
</comment>
<dbReference type="NCBIfam" id="NF006505">
    <property type="entry name" value="PRK08939.1"/>
    <property type="match status" value="1"/>
</dbReference>
<accession>A0A0M2SVZ2</accession>
<evidence type="ECO:0000313" key="2">
    <source>
        <dbReference type="EMBL" id="KKK38318.1"/>
    </source>
</evidence>
<dbReference type="EMBL" id="LAYY01000008">
    <property type="protein sequence ID" value="KKK38318.1"/>
    <property type="molecule type" value="Genomic_DNA"/>
</dbReference>
<dbReference type="InterPro" id="IPR003593">
    <property type="entry name" value="AAA+_ATPase"/>
</dbReference>
<dbReference type="Pfam" id="PF07319">
    <property type="entry name" value="DnaI_N"/>
    <property type="match status" value="1"/>
</dbReference>
<keyword evidence="3" id="KW-1185">Reference proteome</keyword>
<dbReference type="CDD" id="cd00009">
    <property type="entry name" value="AAA"/>
    <property type="match status" value="1"/>
</dbReference>
<name>A0A0M2SVZ2_9BACI</name>
<protein>
    <submittedName>
        <fullName evidence="2">Primosomal protein DnaI</fullName>
    </submittedName>
</protein>
<dbReference type="RefSeq" id="WP_046523423.1">
    <property type="nucleotide sequence ID" value="NZ_LAYY01000008.1"/>
</dbReference>
<sequence>MQNINDTLKKLANNQNFQKRYENLRNEVLSDPSVQDFLRRHQGEINREIVDKSLMKLHEFINQSKGCDKCSSLSSCRNMLQGYEPELVFNGKYIDVKYDRCPRKVMHDEKLKNERLIGSLFVPKEILNASLGEVDLDDKGRFLAIKMAKEFVQNYSPEERQKGLYLHGPFGTGKSYLLGAIANELAKKQVSSMIVYVPELFREMKNSIGNNTVNEKLDAIKKTPVLMLDDMGAETMSSWARDEILGPILQFRMAENLPTFFTSNFDLGGLEHHLTHSQRGEEEQLKAARILERIKYLATPVKVEGKNRRAY</sequence>
<gene>
    <name evidence="2" type="ORF">WQ57_09000</name>
</gene>
<proteinExistence type="predicted"/>
<feature type="domain" description="AAA+ ATPase" evidence="1">
    <location>
        <begin position="160"/>
        <end position="297"/>
    </location>
</feature>
<reference evidence="2 3" key="1">
    <citation type="submission" date="2015-04" db="EMBL/GenBank/DDBJ databases">
        <title>Taxonomic description and genome sequence of Bacillus campisalis sp. nov., a novel member of the genus Bacillus isolated from solar saltern.</title>
        <authorList>
            <person name="Mathan Kumar R."/>
            <person name="Kaur G."/>
            <person name="Kumar A."/>
            <person name="Singh N.K."/>
            <person name="Kaur N."/>
            <person name="Kumar N."/>
            <person name="Mayilraj S."/>
        </authorList>
    </citation>
    <scope>NUCLEOTIDE SEQUENCE [LARGE SCALE GENOMIC DNA]</scope>
    <source>
        <strain evidence="2 3">SA2-6</strain>
    </source>
</reference>
<dbReference type="Pfam" id="PF01695">
    <property type="entry name" value="IstB_IS21"/>
    <property type="match status" value="1"/>
</dbReference>
<dbReference type="GO" id="GO:0006260">
    <property type="term" value="P:DNA replication"/>
    <property type="evidence" value="ECO:0007669"/>
    <property type="project" value="TreeGrafter"/>
</dbReference>
<organism evidence="2 3">
    <name type="scientific">Mesobacillus campisalis</name>
    <dbReference type="NCBI Taxonomy" id="1408103"/>
    <lineage>
        <taxon>Bacteria</taxon>
        <taxon>Bacillati</taxon>
        <taxon>Bacillota</taxon>
        <taxon>Bacilli</taxon>
        <taxon>Bacillales</taxon>
        <taxon>Bacillaceae</taxon>
        <taxon>Mesobacillus</taxon>
    </lineage>
</organism>
<dbReference type="FunFam" id="3.40.50.300:FF:000880">
    <property type="entry name" value="Primosomal protein DnaI"/>
    <property type="match status" value="1"/>
</dbReference>
<dbReference type="PANTHER" id="PTHR30050">
    <property type="entry name" value="CHROMOSOMAL REPLICATION INITIATOR PROTEIN DNAA"/>
    <property type="match status" value="1"/>
</dbReference>
<evidence type="ECO:0000259" key="1">
    <source>
        <dbReference type="SMART" id="SM00382"/>
    </source>
</evidence>
<dbReference type="GO" id="GO:0005524">
    <property type="term" value="F:ATP binding"/>
    <property type="evidence" value="ECO:0007669"/>
    <property type="project" value="InterPro"/>
</dbReference>
<dbReference type="InterPro" id="IPR027417">
    <property type="entry name" value="P-loop_NTPase"/>
</dbReference>
<dbReference type="SUPFAM" id="SSF52540">
    <property type="entry name" value="P-loop containing nucleoside triphosphate hydrolases"/>
    <property type="match status" value="1"/>
</dbReference>
<dbReference type="OrthoDB" id="61127at2"/>
<dbReference type="AlphaFoldDB" id="A0A0M2SVZ2"/>
<dbReference type="Gene3D" id="3.40.50.300">
    <property type="entry name" value="P-loop containing nucleotide triphosphate hydrolases"/>
    <property type="match status" value="1"/>
</dbReference>
<dbReference type="PANTHER" id="PTHR30050:SF8">
    <property type="entry name" value="PRIMOSOMAL PROTEIN DNAI"/>
    <property type="match status" value="1"/>
</dbReference>
<dbReference type="Proteomes" id="UP000034166">
    <property type="component" value="Unassembled WGS sequence"/>
</dbReference>
<dbReference type="PATRIC" id="fig|1408103.3.peg.2024"/>
<dbReference type="SMART" id="SM00382">
    <property type="entry name" value="AAA"/>
    <property type="match status" value="1"/>
</dbReference>
<evidence type="ECO:0000313" key="3">
    <source>
        <dbReference type="Proteomes" id="UP000034166"/>
    </source>
</evidence>